<feature type="region of interest" description="Disordered" evidence="1">
    <location>
        <begin position="181"/>
        <end position="211"/>
    </location>
</feature>
<dbReference type="PANTHER" id="PTHR16477">
    <property type="entry name" value="COILED-COIL DOMAIN-CONTAINING PROTEIN 106"/>
    <property type="match status" value="1"/>
</dbReference>
<dbReference type="Proteomes" id="UP000693946">
    <property type="component" value="Unassembled WGS sequence"/>
</dbReference>
<reference evidence="2 3" key="1">
    <citation type="journal article" date="2021" name="Sci. Rep.">
        <title>Chromosome anchoring in Senegalese sole (Solea senegalensis) reveals sex-associated markers and genome rearrangements in flatfish.</title>
        <authorList>
            <person name="Guerrero-Cozar I."/>
            <person name="Gomez-Garrido J."/>
            <person name="Berbel C."/>
            <person name="Martinez-Blanch J.F."/>
            <person name="Alioto T."/>
            <person name="Claros M.G."/>
            <person name="Gagnaire P.A."/>
            <person name="Manchado M."/>
        </authorList>
    </citation>
    <scope>NUCLEOTIDE SEQUENCE [LARGE SCALE GENOMIC DNA]</scope>
    <source>
        <strain evidence="2">Sse05_10M</strain>
    </source>
</reference>
<protein>
    <submittedName>
        <fullName evidence="2">Uncharacterized protein</fullName>
    </submittedName>
</protein>
<organism evidence="2 3">
    <name type="scientific">Solea senegalensis</name>
    <name type="common">Senegalese sole</name>
    <dbReference type="NCBI Taxonomy" id="28829"/>
    <lineage>
        <taxon>Eukaryota</taxon>
        <taxon>Metazoa</taxon>
        <taxon>Chordata</taxon>
        <taxon>Craniata</taxon>
        <taxon>Vertebrata</taxon>
        <taxon>Euteleostomi</taxon>
        <taxon>Actinopterygii</taxon>
        <taxon>Neopterygii</taxon>
        <taxon>Teleostei</taxon>
        <taxon>Neoteleostei</taxon>
        <taxon>Acanthomorphata</taxon>
        <taxon>Carangaria</taxon>
        <taxon>Pleuronectiformes</taxon>
        <taxon>Pleuronectoidei</taxon>
        <taxon>Soleidae</taxon>
        <taxon>Solea</taxon>
    </lineage>
</organism>
<evidence type="ECO:0000256" key="1">
    <source>
        <dbReference type="SAM" id="MobiDB-lite"/>
    </source>
</evidence>
<keyword evidence="3" id="KW-1185">Reference proteome</keyword>
<gene>
    <name evidence="2" type="ORF">JOB18_008157</name>
</gene>
<proteinExistence type="predicted"/>
<name>A0AAV6PPW5_SOLSE</name>
<comment type="caution">
    <text evidence="2">The sequence shown here is derived from an EMBL/GenBank/DDBJ whole genome shotgun (WGS) entry which is preliminary data.</text>
</comment>
<dbReference type="AlphaFoldDB" id="A0AAV6PPW5"/>
<dbReference type="EMBL" id="JAGKHQ010000167">
    <property type="protein sequence ID" value="KAG7471656.1"/>
    <property type="molecule type" value="Genomic_DNA"/>
</dbReference>
<accession>A0AAV6PPW5</accession>
<evidence type="ECO:0000313" key="3">
    <source>
        <dbReference type="Proteomes" id="UP000693946"/>
    </source>
</evidence>
<dbReference type="Pfam" id="PF15794">
    <property type="entry name" value="CCDC106"/>
    <property type="match status" value="1"/>
</dbReference>
<dbReference type="PANTHER" id="PTHR16477:SF5">
    <property type="entry name" value="COILED-COIL DOMAIN-CONTAINING PROTEIN 106-RELATED"/>
    <property type="match status" value="1"/>
</dbReference>
<evidence type="ECO:0000313" key="2">
    <source>
        <dbReference type="EMBL" id="KAG7471656.1"/>
    </source>
</evidence>
<dbReference type="InterPro" id="IPR031591">
    <property type="entry name" value="CCDC106"/>
</dbReference>
<feature type="compositionally biased region" description="Basic residues" evidence="1">
    <location>
        <begin position="181"/>
        <end position="191"/>
    </location>
</feature>
<sequence length="375" mass="43330">MKPSPFSKMTRPTCKGQLGKKDELFHQLLSKKDDDNSTVWQVNSIIASYKKCIDAFNRGGSMKAAFDCIGADRNTVSRTAPIAELSIAAPDIFKKVGAWNERKEKLSSFVDRLQPGRRSVPSGQLILRMIQGTRHSQPAAPKMCVEDHDQESSTCQGQPENTDVNVEVKTSKAAPNFSKLRKQRRHKATRRVCKEEQAQPEKSTARRKVQTQKIKYATCPKFRVKKKKAMKTKADTTNTWLRETEILLFRAETKKDMAQRYKTNPDVSESKKAYNTRRYARDQRYKVKKMTTLHTRYHSDPDFKLHHIRSCAQHRRNKLASNATFQMHYRLQCALKIKAKYKLFRHRQQKMPKPVVTRDPHVSAQSATDFSFLIK</sequence>
<dbReference type="GO" id="GO:0005654">
    <property type="term" value="C:nucleoplasm"/>
    <property type="evidence" value="ECO:0007669"/>
    <property type="project" value="TreeGrafter"/>
</dbReference>